<comment type="catalytic activity">
    <reaction evidence="10">
        <text>alpha-D-mannose 1-phosphate = D-mannose 6-phosphate</text>
        <dbReference type="Rhea" id="RHEA:11140"/>
        <dbReference type="ChEBI" id="CHEBI:58409"/>
        <dbReference type="ChEBI" id="CHEBI:58735"/>
        <dbReference type="EC" id="5.4.2.8"/>
    </reaction>
</comment>
<feature type="region of interest" description="Disordered" evidence="11">
    <location>
        <begin position="1"/>
        <end position="21"/>
    </location>
</feature>
<dbReference type="GeneID" id="103565471"/>
<comment type="subcellular location">
    <subcellularLocation>
        <location evidence="1 10">Cytoplasm</location>
    </subcellularLocation>
</comment>
<keyword evidence="7" id="KW-0479">Metal-binding</keyword>
<evidence type="ECO:0000256" key="4">
    <source>
        <dbReference type="ARBA" id="ARBA00011738"/>
    </source>
</evidence>
<dbReference type="InterPro" id="IPR036412">
    <property type="entry name" value="HAD-like_sf"/>
</dbReference>
<name>A0ABM4K400_EQUPR</name>
<evidence type="ECO:0000256" key="2">
    <source>
        <dbReference type="ARBA" id="ARBA00004699"/>
    </source>
</evidence>
<feature type="region of interest" description="Disordered" evidence="11">
    <location>
        <begin position="296"/>
        <end position="317"/>
    </location>
</feature>
<dbReference type="PANTHER" id="PTHR10466">
    <property type="entry name" value="PHOSPHOMANNOMUTASE"/>
    <property type="match status" value="1"/>
</dbReference>
<comment type="subunit">
    <text evidence="4 10">Homodimer.</text>
</comment>
<dbReference type="SUPFAM" id="SSF56784">
    <property type="entry name" value="HAD-like"/>
    <property type="match status" value="1"/>
</dbReference>
<evidence type="ECO:0000256" key="10">
    <source>
        <dbReference type="RuleBase" id="RU361118"/>
    </source>
</evidence>
<dbReference type="InterPro" id="IPR006379">
    <property type="entry name" value="HAD-SF_hydro_IIB"/>
</dbReference>
<evidence type="ECO:0000256" key="1">
    <source>
        <dbReference type="ARBA" id="ARBA00004496"/>
    </source>
</evidence>
<evidence type="ECO:0000256" key="9">
    <source>
        <dbReference type="ARBA" id="ARBA00023235"/>
    </source>
</evidence>
<reference evidence="13" key="1">
    <citation type="submission" date="2025-08" db="UniProtKB">
        <authorList>
            <consortium name="RefSeq"/>
        </authorList>
    </citation>
    <scope>IDENTIFICATION</scope>
    <source>
        <tissue evidence="13">Blood</tissue>
    </source>
</reference>
<keyword evidence="12" id="KW-1185">Reference proteome</keyword>
<gene>
    <name evidence="13" type="primary">PMM2</name>
</gene>
<evidence type="ECO:0000256" key="5">
    <source>
        <dbReference type="ARBA" id="ARBA00012730"/>
    </source>
</evidence>
<evidence type="ECO:0000313" key="12">
    <source>
        <dbReference type="Proteomes" id="UP001652662"/>
    </source>
</evidence>
<organism evidence="12 13">
    <name type="scientific">Equus przewalskii</name>
    <name type="common">Przewalski's horse</name>
    <name type="synonym">Equus caballus przewalskii</name>
    <dbReference type="NCBI Taxonomy" id="9798"/>
    <lineage>
        <taxon>Eukaryota</taxon>
        <taxon>Metazoa</taxon>
        <taxon>Chordata</taxon>
        <taxon>Craniata</taxon>
        <taxon>Vertebrata</taxon>
        <taxon>Euteleostomi</taxon>
        <taxon>Mammalia</taxon>
        <taxon>Eutheria</taxon>
        <taxon>Laurasiatheria</taxon>
        <taxon>Perissodactyla</taxon>
        <taxon>Equidae</taxon>
        <taxon>Equus</taxon>
    </lineage>
</organism>
<dbReference type="PANTHER" id="PTHR10466:SF2">
    <property type="entry name" value="PHOSPHOMANNOMUTASE 2"/>
    <property type="match status" value="1"/>
</dbReference>
<keyword evidence="8" id="KW-0460">Magnesium</keyword>
<evidence type="ECO:0000256" key="8">
    <source>
        <dbReference type="ARBA" id="ARBA00022842"/>
    </source>
</evidence>
<evidence type="ECO:0000256" key="3">
    <source>
        <dbReference type="ARBA" id="ARBA00009736"/>
    </source>
</evidence>
<dbReference type="EC" id="5.4.2.8" evidence="5 10"/>
<evidence type="ECO:0000256" key="6">
    <source>
        <dbReference type="ARBA" id="ARBA00022490"/>
    </source>
</evidence>
<feature type="region of interest" description="Disordered" evidence="11">
    <location>
        <begin position="368"/>
        <end position="405"/>
    </location>
</feature>
<dbReference type="InterPro" id="IPR023214">
    <property type="entry name" value="HAD_sf"/>
</dbReference>
<dbReference type="Pfam" id="PF03332">
    <property type="entry name" value="PMM"/>
    <property type="match status" value="1"/>
</dbReference>
<proteinExistence type="inferred from homology"/>
<keyword evidence="6 10" id="KW-0963">Cytoplasm</keyword>
<dbReference type="Gene3D" id="3.30.1240.20">
    <property type="match status" value="1"/>
</dbReference>
<sequence>MRADAPPSGVPCGRGLNPEVPGRVPGANESCQVCEKARDMAAPGPALCLFDVDGTLTPPRQKITKEMDDFLQKLRQKIKIGVVGGSDFEKVQEQLGNDVVEKYDYVFPENGLVAYKDGKLVCKQSIQGHLGEALIQDLINYCLSYISKIKLPKKRGTFIEFRNGMLNVSPIGRSCSQEERIEFHELDKKENIRQKFVADLQKEFAGKGLTFSIGGQISFDVFPEGWDKRYCLQHVEKDGYKTIYFFGDKTMPENIGNFMRRPRTFLQCLGSWDVPPRAVGLGLPHRLGAHRLGTSQQHGRVLPGTGPYRSLAPGPRRHTVRNTENWEAEVGAGAGPAAASWGPHLDAIASVASPRGAAGGVPHCPILQEGSCGSTPPAGGGTRVSTRPPPQTPATWGSLNLDESE</sequence>
<dbReference type="CDD" id="cd02585">
    <property type="entry name" value="HAD_PMM"/>
    <property type="match status" value="1"/>
</dbReference>
<comment type="pathway">
    <text evidence="2 10">Nucleotide-sugar biosynthesis; GDP-alpha-D-mannose biosynthesis; alpha-D-mannose 1-phosphate from D-fructose 6-phosphate: step 2/2.</text>
</comment>
<comment type="similarity">
    <text evidence="3 10">Belongs to the eukaryotic PMM family.</text>
</comment>
<dbReference type="InterPro" id="IPR043169">
    <property type="entry name" value="PMM_cap"/>
</dbReference>
<keyword evidence="9 10" id="KW-0413">Isomerase</keyword>
<dbReference type="NCBIfam" id="TIGR01484">
    <property type="entry name" value="HAD-SF-IIB"/>
    <property type="match status" value="1"/>
</dbReference>
<comment type="function">
    <text evidence="10">Involved in the synthesis of the GDP-mannose and dolichol-phosphate-mannose required for a number of critical mannosyl transfer reactions.</text>
</comment>
<evidence type="ECO:0000313" key="13">
    <source>
        <dbReference type="RefSeq" id="XP_070422917.1"/>
    </source>
</evidence>
<dbReference type="InterPro" id="IPR005002">
    <property type="entry name" value="PMM"/>
</dbReference>
<dbReference type="RefSeq" id="XP_070422917.1">
    <property type="nucleotide sequence ID" value="XM_070566816.1"/>
</dbReference>
<evidence type="ECO:0000256" key="11">
    <source>
        <dbReference type="SAM" id="MobiDB-lite"/>
    </source>
</evidence>
<evidence type="ECO:0000256" key="7">
    <source>
        <dbReference type="ARBA" id="ARBA00022723"/>
    </source>
</evidence>
<accession>A0ABM4K400</accession>
<dbReference type="Gene3D" id="3.40.50.1000">
    <property type="entry name" value="HAD superfamily/HAD-like"/>
    <property type="match status" value="1"/>
</dbReference>
<dbReference type="Proteomes" id="UP001652662">
    <property type="component" value="Chromosome 12"/>
</dbReference>
<protein>
    <recommendedName>
        <fullName evidence="5 10">Phosphomannomutase</fullName>
        <ecNumber evidence="5 10">5.4.2.8</ecNumber>
    </recommendedName>
</protein>